<feature type="transmembrane region" description="Helical" evidence="5">
    <location>
        <begin position="120"/>
        <end position="138"/>
    </location>
</feature>
<feature type="transmembrane region" description="Helical" evidence="5">
    <location>
        <begin position="61"/>
        <end position="82"/>
    </location>
</feature>
<organism evidence="7 8">
    <name type="scientific">Aphanomyces euteiches</name>
    <dbReference type="NCBI Taxonomy" id="100861"/>
    <lineage>
        <taxon>Eukaryota</taxon>
        <taxon>Sar</taxon>
        <taxon>Stramenopiles</taxon>
        <taxon>Oomycota</taxon>
        <taxon>Saprolegniomycetes</taxon>
        <taxon>Saprolegniales</taxon>
        <taxon>Verrucalvaceae</taxon>
        <taxon>Aphanomyces</taxon>
    </lineage>
</organism>
<name>A0A6G0XV22_9STRA</name>
<keyword evidence="4 5" id="KW-0472">Membrane</keyword>
<comment type="caution">
    <text evidence="7">The sequence shown here is derived from an EMBL/GenBank/DDBJ whole genome shotgun (WGS) entry which is preliminary data.</text>
</comment>
<dbReference type="VEuPathDB" id="FungiDB:AeMF1_013469"/>
<evidence type="ECO:0000256" key="4">
    <source>
        <dbReference type="ARBA" id="ARBA00023136"/>
    </source>
</evidence>
<dbReference type="GO" id="GO:0016020">
    <property type="term" value="C:membrane"/>
    <property type="evidence" value="ECO:0007669"/>
    <property type="project" value="UniProtKB-SubCell"/>
</dbReference>
<feature type="transmembrane region" description="Helical" evidence="5">
    <location>
        <begin position="27"/>
        <end position="49"/>
    </location>
</feature>
<evidence type="ECO:0000256" key="3">
    <source>
        <dbReference type="ARBA" id="ARBA00022989"/>
    </source>
</evidence>
<feature type="domain" description="EamA" evidence="6">
    <location>
        <begin position="28"/>
        <end position="159"/>
    </location>
</feature>
<keyword evidence="3 5" id="KW-1133">Transmembrane helix</keyword>
<evidence type="ECO:0000256" key="5">
    <source>
        <dbReference type="SAM" id="Phobius"/>
    </source>
</evidence>
<feature type="transmembrane region" description="Helical" evidence="5">
    <location>
        <begin position="178"/>
        <end position="197"/>
    </location>
</feature>
<dbReference type="InterPro" id="IPR037185">
    <property type="entry name" value="EmrE-like"/>
</dbReference>
<feature type="transmembrane region" description="Helical" evidence="5">
    <location>
        <begin position="294"/>
        <end position="312"/>
    </location>
</feature>
<sequence>MKPSMADENDPLVAKAPVETPAPSHRLLGLSLVAFSAVTFSLMTSGIKFESAYMTSMETMFWRSCIGWLLNLTTIFATRTTIHVDADLVPYIVFRCLVGFGSTALCFWTISQMALADASCIIFINPVLTFLLGAVFLGEHLNALDFSLALVSFGGVVCVARPTFLFGHTDDTTRGSDYAVVGGLVSASCQAMAYITLRKTKAVDPLVMIHYFLLSGMLGAASWIAFFQLVYTLEKSLKAWAICIGTGVLGFVGQVALTKGFQLEKAGIASMMRYLDIVLVFIWDSVLLKEPINLWSVAGALIILSSAIGIAVHRAHST</sequence>
<feature type="domain" description="EamA" evidence="6">
    <location>
        <begin position="180"/>
        <end position="310"/>
    </location>
</feature>
<dbReference type="Proteomes" id="UP000481153">
    <property type="component" value="Unassembled WGS sequence"/>
</dbReference>
<keyword evidence="2 5" id="KW-0812">Transmembrane</keyword>
<feature type="transmembrane region" description="Helical" evidence="5">
    <location>
        <begin position="88"/>
        <end position="108"/>
    </location>
</feature>
<reference evidence="7 8" key="1">
    <citation type="submission" date="2019-07" db="EMBL/GenBank/DDBJ databases">
        <title>Genomics analysis of Aphanomyces spp. identifies a new class of oomycete effector associated with host adaptation.</title>
        <authorList>
            <person name="Gaulin E."/>
        </authorList>
    </citation>
    <scope>NUCLEOTIDE SEQUENCE [LARGE SCALE GENOMIC DNA]</scope>
    <source>
        <strain evidence="7 8">ATCC 201684</strain>
    </source>
</reference>
<dbReference type="PANTHER" id="PTHR22911">
    <property type="entry name" value="ACYL-MALONYL CONDENSING ENZYME-RELATED"/>
    <property type="match status" value="1"/>
</dbReference>
<dbReference type="InterPro" id="IPR000620">
    <property type="entry name" value="EamA_dom"/>
</dbReference>
<evidence type="ECO:0000259" key="6">
    <source>
        <dbReference type="Pfam" id="PF00892"/>
    </source>
</evidence>
<dbReference type="EMBL" id="VJMJ01000009">
    <property type="protein sequence ID" value="KAF0744299.1"/>
    <property type="molecule type" value="Genomic_DNA"/>
</dbReference>
<dbReference type="PANTHER" id="PTHR22911:SF6">
    <property type="entry name" value="SOLUTE CARRIER FAMILY 35 MEMBER G1"/>
    <property type="match status" value="1"/>
</dbReference>
<dbReference type="AlphaFoldDB" id="A0A6G0XV22"/>
<dbReference type="SUPFAM" id="SSF103481">
    <property type="entry name" value="Multidrug resistance efflux transporter EmrE"/>
    <property type="match status" value="2"/>
</dbReference>
<feature type="transmembrane region" description="Helical" evidence="5">
    <location>
        <begin position="237"/>
        <end position="258"/>
    </location>
</feature>
<evidence type="ECO:0000256" key="1">
    <source>
        <dbReference type="ARBA" id="ARBA00004141"/>
    </source>
</evidence>
<dbReference type="Pfam" id="PF00892">
    <property type="entry name" value="EamA"/>
    <property type="match status" value="2"/>
</dbReference>
<evidence type="ECO:0000313" key="7">
    <source>
        <dbReference type="EMBL" id="KAF0744299.1"/>
    </source>
</evidence>
<feature type="transmembrane region" description="Helical" evidence="5">
    <location>
        <begin position="209"/>
        <end position="231"/>
    </location>
</feature>
<accession>A0A6G0XV22</accession>
<keyword evidence="8" id="KW-1185">Reference proteome</keyword>
<comment type="subcellular location">
    <subcellularLocation>
        <location evidence="1">Membrane</location>
        <topology evidence="1">Multi-pass membrane protein</topology>
    </subcellularLocation>
</comment>
<evidence type="ECO:0000256" key="2">
    <source>
        <dbReference type="ARBA" id="ARBA00022692"/>
    </source>
</evidence>
<evidence type="ECO:0000313" key="8">
    <source>
        <dbReference type="Proteomes" id="UP000481153"/>
    </source>
</evidence>
<proteinExistence type="predicted"/>
<protein>
    <recommendedName>
        <fullName evidence="6">EamA domain-containing protein</fullName>
    </recommendedName>
</protein>
<gene>
    <name evidence="7" type="ORF">Ae201684_000787</name>
</gene>